<dbReference type="NCBIfam" id="TIGR03930">
    <property type="entry name" value="WXG100_ESAT6"/>
    <property type="match status" value="1"/>
</dbReference>
<keyword evidence="3" id="KW-1185">Reference proteome</keyword>
<dbReference type="InterPro" id="IPR036689">
    <property type="entry name" value="ESAT-6-like_sf"/>
</dbReference>
<sequence length="99" mass="10808">MLAAGDGVLNKGAGIVSDYRGQLDNELKSLEGRLQGLQSQWKGQGAASFQATFTRWKEDSAKIISALSTFEENLRSTQNTFTERDENAATAMKNKYGGM</sequence>
<evidence type="ECO:0000313" key="2">
    <source>
        <dbReference type="EMBL" id="GAA2738565.1"/>
    </source>
</evidence>
<dbReference type="RefSeq" id="WP_344194967.1">
    <property type="nucleotide sequence ID" value="NZ_BAAARN010000004.1"/>
</dbReference>
<dbReference type="InterPro" id="IPR010310">
    <property type="entry name" value="T7SS_ESAT-6-like"/>
</dbReference>
<dbReference type="Gene3D" id="1.10.287.1060">
    <property type="entry name" value="ESAT-6-like"/>
    <property type="match status" value="1"/>
</dbReference>
<protein>
    <recommendedName>
        <fullName evidence="1">ESAT-6-like protein</fullName>
    </recommendedName>
</protein>
<organism evidence="2 3">
    <name type="scientific">Pedococcus aerophilus</name>
    <dbReference type="NCBI Taxonomy" id="436356"/>
    <lineage>
        <taxon>Bacteria</taxon>
        <taxon>Bacillati</taxon>
        <taxon>Actinomycetota</taxon>
        <taxon>Actinomycetes</taxon>
        <taxon>Micrococcales</taxon>
        <taxon>Intrasporangiaceae</taxon>
        <taxon>Pedococcus</taxon>
    </lineage>
</organism>
<reference evidence="2 3" key="1">
    <citation type="journal article" date="2019" name="Int. J. Syst. Evol. Microbiol.">
        <title>The Global Catalogue of Microorganisms (GCM) 10K type strain sequencing project: providing services to taxonomists for standard genome sequencing and annotation.</title>
        <authorList>
            <consortium name="The Broad Institute Genomics Platform"/>
            <consortium name="The Broad Institute Genome Sequencing Center for Infectious Disease"/>
            <person name="Wu L."/>
            <person name="Ma J."/>
        </authorList>
    </citation>
    <scope>NUCLEOTIDE SEQUENCE [LARGE SCALE GENOMIC DNA]</scope>
    <source>
        <strain evidence="2 3">JCM 16378</strain>
    </source>
</reference>
<name>A0ABN3UU66_9MICO</name>
<evidence type="ECO:0000313" key="3">
    <source>
        <dbReference type="Proteomes" id="UP001501326"/>
    </source>
</evidence>
<comment type="caution">
    <text evidence="2">The sequence shown here is derived from an EMBL/GenBank/DDBJ whole genome shotgun (WGS) entry which is preliminary data.</text>
</comment>
<evidence type="ECO:0000256" key="1">
    <source>
        <dbReference type="RuleBase" id="RU362001"/>
    </source>
</evidence>
<dbReference type="Pfam" id="PF06013">
    <property type="entry name" value="WXG100"/>
    <property type="match status" value="1"/>
</dbReference>
<accession>A0ABN3UU66</accession>
<comment type="similarity">
    <text evidence="1">Belongs to the WXG100 family.</text>
</comment>
<dbReference type="EMBL" id="BAAARN010000004">
    <property type="protein sequence ID" value="GAA2738565.1"/>
    <property type="molecule type" value="Genomic_DNA"/>
</dbReference>
<dbReference type="Proteomes" id="UP001501326">
    <property type="component" value="Unassembled WGS sequence"/>
</dbReference>
<proteinExistence type="inferred from homology"/>
<dbReference type="SUPFAM" id="SSF140453">
    <property type="entry name" value="EsxAB dimer-like"/>
    <property type="match status" value="1"/>
</dbReference>
<gene>
    <name evidence="2" type="ORF">GCM10009867_30400</name>
</gene>